<evidence type="ECO:0000313" key="2">
    <source>
        <dbReference type="EMBL" id="KAG5834841.1"/>
    </source>
</evidence>
<sequence length="71" mass="8361">MKIFLMDRDEQEVSNDVAQYLNFELPILEGILQRLGEEESREIQRIYSKYTQQHKLLSQCLGSKPKTETTV</sequence>
<dbReference type="PROSITE" id="PS50951">
    <property type="entry name" value="SARAH"/>
    <property type="match status" value="1"/>
</dbReference>
<dbReference type="PANTHER" id="PTHR22738:SF3">
    <property type="entry name" value="RAS ASSOCIATION DOMAIN-CONTAINING PROTEIN 6"/>
    <property type="match status" value="1"/>
</dbReference>
<protein>
    <recommendedName>
        <fullName evidence="1">SARAH domain-containing protein</fullName>
    </recommendedName>
</protein>
<organism evidence="2 3">
    <name type="scientific">Anguilla anguilla</name>
    <name type="common">European freshwater eel</name>
    <name type="synonym">Muraena anguilla</name>
    <dbReference type="NCBI Taxonomy" id="7936"/>
    <lineage>
        <taxon>Eukaryota</taxon>
        <taxon>Metazoa</taxon>
        <taxon>Chordata</taxon>
        <taxon>Craniata</taxon>
        <taxon>Vertebrata</taxon>
        <taxon>Euteleostomi</taxon>
        <taxon>Actinopterygii</taxon>
        <taxon>Neopterygii</taxon>
        <taxon>Teleostei</taxon>
        <taxon>Anguilliformes</taxon>
        <taxon>Anguillidae</taxon>
        <taxon>Anguilla</taxon>
    </lineage>
</organism>
<dbReference type="InterPro" id="IPR033614">
    <property type="entry name" value="RASSF1-6"/>
</dbReference>
<keyword evidence="3" id="KW-1185">Reference proteome</keyword>
<dbReference type="GO" id="GO:0007165">
    <property type="term" value="P:signal transduction"/>
    <property type="evidence" value="ECO:0007669"/>
    <property type="project" value="InterPro"/>
</dbReference>
<dbReference type="InterPro" id="IPR049787">
    <property type="entry name" value="SARAH_RASSF6"/>
</dbReference>
<reference evidence="2" key="1">
    <citation type="submission" date="2021-01" db="EMBL/GenBank/DDBJ databases">
        <title>A chromosome-scale assembly of European eel, Anguilla anguilla.</title>
        <authorList>
            <person name="Henkel C."/>
            <person name="Jong-Raadsen S.A."/>
            <person name="Dufour S."/>
            <person name="Weltzien F.-A."/>
            <person name="Palstra A.P."/>
            <person name="Pelster B."/>
            <person name="Spaink H.P."/>
            <person name="Van Den Thillart G.E."/>
            <person name="Jansen H."/>
            <person name="Zahm M."/>
            <person name="Klopp C."/>
            <person name="Cedric C."/>
            <person name="Louis A."/>
            <person name="Berthelot C."/>
            <person name="Parey E."/>
            <person name="Roest Crollius H."/>
            <person name="Montfort J."/>
            <person name="Robinson-Rechavi M."/>
            <person name="Bucao C."/>
            <person name="Bouchez O."/>
            <person name="Gislard M."/>
            <person name="Lluch J."/>
            <person name="Milhes M."/>
            <person name="Lampietro C."/>
            <person name="Lopez Roques C."/>
            <person name="Donnadieu C."/>
            <person name="Braasch I."/>
            <person name="Desvignes T."/>
            <person name="Postlethwait J."/>
            <person name="Bobe J."/>
            <person name="Guiguen Y."/>
            <person name="Dirks R."/>
        </authorList>
    </citation>
    <scope>NUCLEOTIDE SEQUENCE</scope>
    <source>
        <strain evidence="2">Tag_6206</strain>
        <tissue evidence="2">Liver</tissue>
    </source>
</reference>
<dbReference type="EMBL" id="JAFIRN010000015">
    <property type="protein sequence ID" value="KAG5834841.1"/>
    <property type="molecule type" value="Genomic_DNA"/>
</dbReference>
<gene>
    <name evidence="2" type="ORF">ANANG_G00265870</name>
</gene>
<proteinExistence type="predicted"/>
<feature type="domain" description="SARAH" evidence="1">
    <location>
        <begin position="17"/>
        <end position="64"/>
    </location>
</feature>
<dbReference type="InterPro" id="IPR011524">
    <property type="entry name" value="SARAH_dom"/>
</dbReference>
<dbReference type="CDD" id="cd21895">
    <property type="entry name" value="SARAH_RASSF6"/>
    <property type="match status" value="1"/>
</dbReference>
<evidence type="ECO:0000259" key="1">
    <source>
        <dbReference type="PROSITE" id="PS50951"/>
    </source>
</evidence>
<accession>A0A9D3LQ52</accession>
<dbReference type="Proteomes" id="UP001044222">
    <property type="component" value="Chromosome 15"/>
</dbReference>
<dbReference type="AlphaFoldDB" id="A0A9D3LQ52"/>
<evidence type="ECO:0000313" key="3">
    <source>
        <dbReference type="Proteomes" id="UP001044222"/>
    </source>
</evidence>
<dbReference type="Pfam" id="PF16517">
    <property type="entry name" value="Nore1-SARAH"/>
    <property type="match status" value="1"/>
</dbReference>
<dbReference type="PANTHER" id="PTHR22738">
    <property type="entry name" value="RASSF"/>
    <property type="match status" value="1"/>
</dbReference>
<name>A0A9D3LQ52_ANGAN</name>
<comment type="caution">
    <text evidence="2">The sequence shown here is derived from an EMBL/GenBank/DDBJ whole genome shotgun (WGS) entry which is preliminary data.</text>
</comment>